<reference evidence="6" key="1">
    <citation type="submission" date="2023-05" db="EMBL/GenBank/DDBJ databases">
        <authorList>
            <person name="Stuckert A."/>
        </authorList>
    </citation>
    <scope>NUCLEOTIDE SEQUENCE</scope>
</reference>
<comment type="similarity">
    <text evidence="1">Belongs to the GST superfamily. Alpha family.</text>
</comment>
<dbReference type="InterPro" id="IPR010987">
    <property type="entry name" value="Glutathione-S-Trfase_C-like"/>
</dbReference>
<comment type="caution">
    <text evidence="6">The sequence shown here is derived from an EMBL/GenBank/DDBJ whole genome shotgun (WGS) entry which is preliminary data.</text>
</comment>
<dbReference type="Pfam" id="PF02798">
    <property type="entry name" value="GST_N"/>
    <property type="match status" value="1"/>
</dbReference>
<dbReference type="Proteomes" id="UP001162483">
    <property type="component" value="Unassembled WGS sequence"/>
</dbReference>
<dbReference type="InterPro" id="IPR036249">
    <property type="entry name" value="Thioredoxin-like_sf"/>
</dbReference>
<dbReference type="InterPro" id="IPR040079">
    <property type="entry name" value="Glutathione_S-Trfase"/>
</dbReference>
<gene>
    <name evidence="6" type="ORF">SPARVUS_LOCUS15497765</name>
</gene>
<dbReference type="SUPFAM" id="SSF52833">
    <property type="entry name" value="Thioredoxin-like"/>
    <property type="match status" value="1"/>
</dbReference>
<dbReference type="InterPro" id="IPR003080">
    <property type="entry name" value="GST_alpha"/>
</dbReference>
<dbReference type="InterPro" id="IPR036282">
    <property type="entry name" value="Glutathione-S-Trfase_C_sf"/>
</dbReference>
<dbReference type="CDD" id="cd03208">
    <property type="entry name" value="GST_C_Alpha"/>
    <property type="match status" value="1"/>
</dbReference>
<dbReference type="SUPFAM" id="SSF47616">
    <property type="entry name" value="GST C-terminal domain-like"/>
    <property type="match status" value="1"/>
</dbReference>
<dbReference type="PROSITE" id="PS50405">
    <property type="entry name" value="GST_CTER"/>
    <property type="match status" value="1"/>
</dbReference>
<dbReference type="Pfam" id="PF14497">
    <property type="entry name" value="GST_C_3"/>
    <property type="match status" value="1"/>
</dbReference>
<dbReference type="SFLD" id="SFLDG00363">
    <property type="entry name" value="AMPS_(cytGST):_Alpha-__Mu-__Pi"/>
    <property type="match status" value="1"/>
</dbReference>
<dbReference type="EMBL" id="CATNWA010020178">
    <property type="protein sequence ID" value="CAI9617108.1"/>
    <property type="molecule type" value="Genomic_DNA"/>
</dbReference>
<dbReference type="PANTHER" id="PTHR11571:SF230">
    <property type="entry name" value="GLUTATHIONE TRANSFERASE"/>
    <property type="match status" value="1"/>
</dbReference>
<keyword evidence="7" id="KW-1185">Reference proteome</keyword>
<evidence type="ECO:0000259" key="4">
    <source>
        <dbReference type="PROSITE" id="PS50404"/>
    </source>
</evidence>
<dbReference type="EC" id="2.5.1.18" evidence="2"/>
<dbReference type="InterPro" id="IPR050213">
    <property type="entry name" value="GST_superfamily"/>
</dbReference>
<evidence type="ECO:0000313" key="6">
    <source>
        <dbReference type="EMBL" id="CAI9617108.1"/>
    </source>
</evidence>
<evidence type="ECO:0000256" key="2">
    <source>
        <dbReference type="ARBA" id="ARBA00012452"/>
    </source>
</evidence>
<dbReference type="Gene3D" id="1.20.1050.10">
    <property type="match status" value="1"/>
</dbReference>
<dbReference type="Gene3D" id="3.40.30.10">
    <property type="entry name" value="Glutaredoxin"/>
    <property type="match status" value="1"/>
</dbReference>
<organism evidence="6 7">
    <name type="scientific">Staurois parvus</name>
    <dbReference type="NCBI Taxonomy" id="386267"/>
    <lineage>
        <taxon>Eukaryota</taxon>
        <taxon>Metazoa</taxon>
        <taxon>Chordata</taxon>
        <taxon>Craniata</taxon>
        <taxon>Vertebrata</taxon>
        <taxon>Euteleostomi</taxon>
        <taxon>Amphibia</taxon>
        <taxon>Batrachia</taxon>
        <taxon>Anura</taxon>
        <taxon>Neobatrachia</taxon>
        <taxon>Ranoidea</taxon>
        <taxon>Ranidae</taxon>
        <taxon>Staurois</taxon>
    </lineage>
</organism>
<dbReference type="SFLD" id="SFLDG01205">
    <property type="entry name" value="AMPS.1"/>
    <property type="match status" value="1"/>
</dbReference>
<dbReference type="PROSITE" id="PS50404">
    <property type="entry name" value="GST_NTER"/>
    <property type="match status" value="1"/>
</dbReference>
<dbReference type="InterPro" id="IPR004045">
    <property type="entry name" value="Glutathione_S-Trfase_N"/>
</dbReference>
<name>A0ABN9H8S0_9NEOB</name>
<dbReference type="SFLD" id="SFLDS00019">
    <property type="entry name" value="Glutathione_Transferase_(cytos"/>
    <property type="match status" value="1"/>
</dbReference>
<feature type="domain" description="GST C-terminal" evidence="5">
    <location>
        <begin position="85"/>
        <end position="207"/>
    </location>
</feature>
<dbReference type="InterPro" id="IPR004046">
    <property type="entry name" value="GST_C"/>
</dbReference>
<evidence type="ECO:0000313" key="7">
    <source>
        <dbReference type="Proteomes" id="UP001162483"/>
    </source>
</evidence>
<evidence type="ECO:0000256" key="3">
    <source>
        <dbReference type="ARBA" id="ARBA00022679"/>
    </source>
</evidence>
<sequence length="229" mass="26456">MPGKPKLHYFDGRGRMESIRWLLTAAGIEFDEVFLETREQYEALLKERALLFDQVPMVEMDGMKLVQSRAIMQYIAAKYDLYGKNLKERLLIDMYVGGTTDLLEILIPHAFFSPEDKQKHITIIEQKAKERYFPVYEKILKDHGGKFLVGNQLSWADIQLLEAILMVEEKCACILSDFPGLKEFKQRISEIPTIKAFLQPGSKRKPVSGDKYVATVRTVLQAYYNVKLN</sequence>
<accession>A0ABN9H8S0</accession>
<feature type="domain" description="GST N-terminal" evidence="4">
    <location>
        <begin position="3"/>
        <end position="83"/>
    </location>
</feature>
<evidence type="ECO:0000256" key="1">
    <source>
        <dbReference type="ARBA" id="ARBA00011055"/>
    </source>
</evidence>
<keyword evidence="3" id="KW-0808">Transferase</keyword>
<protein>
    <recommendedName>
        <fullName evidence="2">glutathione transferase</fullName>
        <ecNumber evidence="2">2.5.1.18</ecNumber>
    </recommendedName>
</protein>
<dbReference type="PRINTS" id="PR01266">
    <property type="entry name" value="GSTRNSFRASEA"/>
</dbReference>
<proteinExistence type="inferred from homology"/>
<dbReference type="PANTHER" id="PTHR11571">
    <property type="entry name" value="GLUTATHIONE S-TRANSFERASE"/>
    <property type="match status" value="1"/>
</dbReference>
<evidence type="ECO:0000259" key="5">
    <source>
        <dbReference type="PROSITE" id="PS50405"/>
    </source>
</evidence>